<keyword evidence="6 17" id="KW-0813">Transport</keyword>
<sequence length="440" mass="50745">MMKILFFMLFLIPLMNYWWLLILSMMLISLFFYFYNSFNYFSSMSYYFGIDILSWGLIMLTSWILFLMMLASYSVYVNNNNSSEFSLLMIFMLLALVLVFLSNNMLVFYIAFESSLIPTLFLIFGWGYQPERLLSGFYLLFYTLFGSLPLLLVVFYIYTTSYTLFFWLISLHCNFYIYISLILAFLFSMPMLFFHFWLPSAHVEAPIAGSMILAGILLKLGGYGLVRVYNFIYSYSLGFNYIFMVVGLYSCMMVGLICILQVDIKSLIAYSSVAHMGMVISGIMSLNLFGILGSYILMLGHGLCASSLFCMANLLYERTHSRSLYINKGLIMVLPIFSLFMFLGSINNMSSPPSLNLLGEIFIILGCMNWNNFTFLFLSLGSFLSCVYSIYLYSSVNHGSMNFSLLSFSNLSHRECLLLFLHVVPLNFLVFNINSFIYLM</sequence>
<evidence type="ECO:0000256" key="12">
    <source>
        <dbReference type="ARBA" id="ARBA00023027"/>
    </source>
</evidence>
<evidence type="ECO:0000256" key="8">
    <source>
        <dbReference type="ARBA" id="ARBA00022692"/>
    </source>
</evidence>
<evidence type="ECO:0000256" key="7">
    <source>
        <dbReference type="ARBA" id="ARBA00022660"/>
    </source>
</evidence>
<dbReference type="RefSeq" id="YP_009485768.1">
    <property type="nucleotide sequence ID" value="NC_037747.1"/>
</dbReference>
<evidence type="ECO:0000256" key="14">
    <source>
        <dbReference type="ARBA" id="ARBA00023128"/>
    </source>
</evidence>
<evidence type="ECO:0000256" key="9">
    <source>
        <dbReference type="ARBA" id="ARBA00022967"/>
    </source>
</evidence>
<keyword evidence="14 17" id="KW-0496">Mitochondrion</keyword>
<keyword evidence="13 17" id="KW-0830">Ubiquinone</keyword>
<dbReference type="Pfam" id="PF01059">
    <property type="entry name" value="Oxidored_q5_N"/>
    <property type="match status" value="1"/>
</dbReference>
<comment type="catalytic activity">
    <reaction evidence="16 17">
        <text>a ubiquinone + NADH + 5 H(+)(in) = a ubiquinol + NAD(+) + 4 H(+)(out)</text>
        <dbReference type="Rhea" id="RHEA:29091"/>
        <dbReference type="Rhea" id="RHEA-COMP:9565"/>
        <dbReference type="Rhea" id="RHEA-COMP:9566"/>
        <dbReference type="ChEBI" id="CHEBI:15378"/>
        <dbReference type="ChEBI" id="CHEBI:16389"/>
        <dbReference type="ChEBI" id="CHEBI:17976"/>
        <dbReference type="ChEBI" id="CHEBI:57540"/>
        <dbReference type="ChEBI" id="CHEBI:57945"/>
        <dbReference type="EC" id="7.1.1.2"/>
    </reaction>
</comment>
<dbReference type="InterPro" id="IPR003918">
    <property type="entry name" value="NADH_UbQ_OxRdtase"/>
</dbReference>
<evidence type="ECO:0000256" key="17">
    <source>
        <dbReference type="RuleBase" id="RU003297"/>
    </source>
</evidence>
<keyword evidence="11 17" id="KW-1133">Transmembrane helix</keyword>
<evidence type="ECO:0000256" key="4">
    <source>
        <dbReference type="ARBA" id="ARBA00012944"/>
    </source>
</evidence>
<feature type="transmembrane region" description="Helical" evidence="17">
    <location>
        <begin position="85"/>
        <end position="101"/>
    </location>
</feature>
<evidence type="ECO:0000256" key="15">
    <source>
        <dbReference type="ARBA" id="ARBA00023136"/>
    </source>
</evidence>
<reference evidence="20" key="1">
    <citation type="thesis" date="2017" institute="China Agricultural University">
        <title>Studies on the comparative mitochondrial genomics and phylogeny of Heteroptera (Insecta: Hemiptera).</title>
        <authorList>
            <person name="Jiang P."/>
        </authorList>
    </citation>
    <scope>NUCLEOTIDE SEQUENCE</scope>
</reference>
<feature type="transmembrane region" description="Helical" evidence="17">
    <location>
        <begin position="175"/>
        <end position="198"/>
    </location>
</feature>
<dbReference type="GeneID" id="36938123"/>
<evidence type="ECO:0000256" key="1">
    <source>
        <dbReference type="ARBA" id="ARBA00003257"/>
    </source>
</evidence>
<name>A0A343W964_9HEMI</name>
<evidence type="ECO:0000313" key="20">
    <source>
        <dbReference type="EMBL" id="AVZ00904.1"/>
    </source>
</evidence>
<dbReference type="GO" id="GO:0048039">
    <property type="term" value="F:ubiquinone binding"/>
    <property type="evidence" value="ECO:0007669"/>
    <property type="project" value="TreeGrafter"/>
</dbReference>
<evidence type="ECO:0000256" key="5">
    <source>
        <dbReference type="ARBA" id="ARBA00021006"/>
    </source>
</evidence>
<proteinExistence type="inferred from homology"/>
<feature type="transmembrane region" description="Helical" evidence="17">
    <location>
        <begin position="267"/>
        <end position="289"/>
    </location>
</feature>
<comment type="subcellular location">
    <subcellularLocation>
        <location evidence="2 17">Mitochondrion membrane</location>
        <topology evidence="2 17">Multi-pass membrane protein</topology>
    </subcellularLocation>
</comment>
<feature type="transmembrane region" description="Helical" evidence="17">
    <location>
        <begin position="107"/>
        <end position="127"/>
    </location>
</feature>
<dbReference type="GO" id="GO:0031966">
    <property type="term" value="C:mitochondrial membrane"/>
    <property type="evidence" value="ECO:0007669"/>
    <property type="project" value="UniProtKB-SubCell"/>
</dbReference>
<geneLocation type="mitochondrion" evidence="20"/>
<feature type="transmembrane region" description="Helical" evidence="17">
    <location>
        <begin position="295"/>
        <end position="316"/>
    </location>
</feature>
<keyword evidence="8 17" id="KW-0812">Transmembrane</keyword>
<organism evidence="20">
    <name type="scientific">Urostylis flavoannulata</name>
    <dbReference type="NCBI Taxonomy" id="2164054"/>
    <lineage>
        <taxon>Eukaryota</taxon>
        <taxon>Metazoa</taxon>
        <taxon>Ecdysozoa</taxon>
        <taxon>Arthropoda</taxon>
        <taxon>Hexapoda</taxon>
        <taxon>Insecta</taxon>
        <taxon>Pterygota</taxon>
        <taxon>Neoptera</taxon>
        <taxon>Paraneoptera</taxon>
        <taxon>Hemiptera</taxon>
        <taxon>Heteroptera</taxon>
        <taxon>Panheteroptera</taxon>
        <taxon>Pentatomomorpha</taxon>
        <taxon>Pentatomoidea</taxon>
        <taxon>Urostylididae</taxon>
        <taxon>Urostylis</taxon>
    </lineage>
</organism>
<dbReference type="CTD" id="4538"/>
<feature type="transmembrane region" description="Helical" evidence="17">
    <location>
        <begin position="238"/>
        <end position="260"/>
    </location>
</feature>
<dbReference type="GO" id="GO:0008137">
    <property type="term" value="F:NADH dehydrogenase (ubiquinone) activity"/>
    <property type="evidence" value="ECO:0007669"/>
    <property type="project" value="UniProtKB-UniRule"/>
</dbReference>
<feature type="transmembrane region" description="Helical" evidence="17">
    <location>
        <begin position="375"/>
        <end position="396"/>
    </location>
</feature>
<dbReference type="Pfam" id="PF00361">
    <property type="entry name" value="Proton_antipo_M"/>
    <property type="match status" value="1"/>
</dbReference>
<feature type="transmembrane region" description="Helical" evidence="17">
    <location>
        <begin position="417"/>
        <end position="439"/>
    </location>
</feature>
<evidence type="ECO:0000256" key="13">
    <source>
        <dbReference type="ARBA" id="ARBA00023075"/>
    </source>
</evidence>
<dbReference type="EMBL" id="KY069970">
    <property type="protein sequence ID" value="AVZ00904.1"/>
    <property type="molecule type" value="Genomic_DNA"/>
</dbReference>
<dbReference type="GO" id="GO:0042773">
    <property type="term" value="P:ATP synthesis coupled electron transport"/>
    <property type="evidence" value="ECO:0007669"/>
    <property type="project" value="InterPro"/>
</dbReference>
<dbReference type="AlphaFoldDB" id="A0A343W964"/>
<keyword evidence="10 17" id="KW-0249">Electron transport</keyword>
<comment type="function">
    <text evidence="1">Core subunit of the mitochondrial membrane respiratory chain NADH dehydrogenase (Complex I) that is believed to belong to the minimal assembly required for catalysis. Complex I functions in the transfer of electrons from NADH to the respiratory chain. The immediate electron acceptor for the enzyme is believed to be ubiquinone.</text>
</comment>
<dbReference type="GO" id="GO:0003954">
    <property type="term" value="F:NADH dehydrogenase activity"/>
    <property type="evidence" value="ECO:0007669"/>
    <property type="project" value="TreeGrafter"/>
</dbReference>
<evidence type="ECO:0000256" key="2">
    <source>
        <dbReference type="ARBA" id="ARBA00004225"/>
    </source>
</evidence>
<dbReference type="EC" id="7.1.1.2" evidence="4 17"/>
<comment type="similarity">
    <text evidence="3 17">Belongs to the complex I subunit 4 family.</text>
</comment>
<accession>A0A343W964</accession>
<keyword evidence="7 17" id="KW-0679">Respiratory chain</keyword>
<dbReference type="PANTHER" id="PTHR43507">
    <property type="entry name" value="NADH-UBIQUINONE OXIDOREDUCTASE CHAIN 4"/>
    <property type="match status" value="1"/>
</dbReference>
<keyword evidence="9" id="KW-1278">Translocase</keyword>
<dbReference type="GO" id="GO:0015990">
    <property type="term" value="P:electron transport coupled proton transport"/>
    <property type="evidence" value="ECO:0007669"/>
    <property type="project" value="TreeGrafter"/>
</dbReference>
<feature type="domain" description="NADH:ubiquinone oxidoreductase chain 4 N-terminal" evidence="19">
    <location>
        <begin position="1"/>
        <end position="98"/>
    </location>
</feature>
<comment type="function">
    <text evidence="17">Core subunit of the mitochondrial membrane respiratory chain NADH dehydrogenase (Complex I) which catalyzes electron transfer from NADH through the respiratory chain, using ubiquinone as an electron acceptor. Essential for the catalytic activity and assembly of complex I.</text>
</comment>
<feature type="transmembrane region" description="Helical" evidence="17">
    <location>
        <begin position="139"/>
        <end position="169"/>
    </location>
</feature>
<evidence type="ECO:0000256" key="3">
    <source>
        <dbReference type="ARBA" id="ARBA00009025"/>
    </source>
</evidence>
<dbReference type="InterPro" id="IPR000260">
    <property type="entry name" value="NADH4_N"/>
</dbReference>
<evidence type="ECO:0000259" key="18">
    <source>
        <dbReference type="Pfam" id="PF00361"/>
    </source>
</evidence>
<feature type="transmembrane region" description="Helical" evidence="17">
    <location>
        <begin position="46"/>
        <end position="73"/>
    </location>
</feature>
<feature type="transmembrane region" description="Helical" evidence="17">
    <location>
        <begin position="7"/>
        <end position="34"/>
    </location>
</feature>
<evidence type="ECO:0000256" key="10">
    <source>
        <dbReference type="ARBA" id="ARBA00022982"/>
    </source>
</evidence>
<keyword evidence="15 17" id="KW-0472">Membrane</keyword>
<feature type="domain" description="NADH:quinone oxidoreductase/Mrp antiporter transmembrane" evidence="18">
    <location>
        <begin position="102"/>
        <end position="384"/>
    </location>
</feature>
<dbReference type="PANTHER" id="PTHR43507:SF20">
    <property type="entry name" value="NADH-UBIQUINONE OXIDOREDUCTASE CHAIN 4"/>
    <property type="match status" value="1"/>
</dbReference>
<dbReference type="InterPro" id="IPR001750">
    <property type="entry name" value="ND/Mrp_TM"/>
</dbReference>
<evidence type="ECO:0000256" key="11">
    <source>
        <dbReference type="ARBA" id="ARBA00022989"/>
    </source>
</evidence>
<dbReference type="PRINTS" id="PR01437">
    <property type="entry name" value="NUOXDRDTASE4"/>
</dbReference>
<evidence type="ECO:0000256" key="16">
    <source>
        <dbReference type="ARBA" id="ARBA00049551"/>
    </source>
</evidence>
<keyword evidence="12 17" id="KW-0520">NAD</keyword>
<feature type="transmembrane region" description="Helical" evidence="17">
    <location>
        <begin position="205"/>
        <end position="226"/>
    </location>
</feature>
<evidence type="ECO:0000256" key="6">
    <source>
        <dbReference type="ARBA" id="ARBA00022448"/>
    </source>
</evidence>
<protein>
    <recommendedName>
        <fullName evidence="5 17">NADH-ubiquinone oxidoreductase chain 4</fullName>
        <ecNumber evidence="4 17">7.1.1.2</ecNumber>
    </recommendedName>
</protein>
<feature type="transmembrane region" description="Helical" evidence="17">
    <location>
        <begin position="328"/>
        <end position="346"/>
    </location>
</feature>
<evidence type="ECO:0000259" key="19">
    <source>
        <dbReference type="Pfam" id="PF01059"/>
    </source>
</evidence>
<gene>
    <name evidence="20" type="primary">ND4</name>
</gene>